<dbReference type="Proteomes" id="UP000484988">
    <property type="component" value="Unassembled WGS sequence"/>
</dbReference>
<keyword evidence="2" id="KW-1185">Reference proteome</keyword>
<evidence type="ECO:0000313" key="2">
    <source>
        <dbReference type="Proteomes" id="UP000484988"/>
    </source>
</evidence>
<dbReference type="SUPFAM" id="SSF53756">
    <property type="entry name" value="UDP-Glycosyltransferase/glycogen phosphorylase"/>
    <property type="match status" value="1"/>
</dbReference>
<gene>
    <name evidence="1" type="ORF">SCWH03_56880</name>
</gene>
<accession>A0A6A0B4H1</accession>
<sequence>MEPEASGGGRHVAVLADPEHGQELPMLALIEELALRGHRVTFVTGSELAARLAISGATDGVWDVVGFLDDSASPVATACGYFADGMPELIIYDKTAHTVAAGLAPALTEGSESVCEELVDFLDRFELAFISGRPGLYQLVLARLAGSARQFGTE</sequence>
<evidence type="ECO:0000313" key="1">
    <source>
        <dbReference type="EMBL" id="GFH39421.1"/>
    </source>
</evidence>
<dbReference type="EMBL" id="BLLG01000030">
    <property type="protein sequence ID" value="GFH39421.1"/>
    <property type="molecule type" value="Genomic_DNA"/>
</dbReference>
<dbReference type="AlphaFoldDB" id="A0A6A0B4H1"/>
<dbReference type="Gene3D" id="3.40.50.2000">
    <property type="entry name" value="Glycogen Phosphorylase B"/>
    <property type="match status" value="1"/>
</dbReference>
<reference evidence="1 2" key="1">
    <citation type="submission" date="2020-02" db="EMBL/GenBank/DDBJ databases">
        <title>Whole Genome Shotgun Sequence of Streptomyces sp. strain CWH03.</title>
        <authorList>
            <person name="Dohra H."/>
            <person name="Kodani S."/>
            <person name="Yamamura H."/>
        </authorList>
    </citation>
    <scope>NUCLEOTIDE SEQUENCE [LARGE SCALE GENOMIC DNA]</scope>
    <source>
        <strain evidence="1 2">CWH03</strain>
    </source>
</reference>
<proteinExistence type="predicted"/>
<name>A0A6A0B4H1_9ACTN</name>
<protein>
    <submittedName>
        <fullName evidence="1">Uncharacterized protein</fullName>
    </submittedName>
</protein>
<organism evidence="1 2">
    <name type="scientific">Streptomyces pacificus</name>
    <dbReference type="NCBI Taxonomy" id="2705029"/>
    <lineage>
        <taxon>Bacteria</taxon>
        <taxon>Bacillati</taxon>
        <taxon>Actinomycetota</taxon>
        <taxon>Actinomycetes</taxon>
        <taxon>Kitasatosporales</taxon>
        <taxon>Streptomycetaceae</taxon>
        <taxon>Streptomyces</taxon>
    </lineage>
</organism>
<comment type="caution">
    <text evidence="1">The sequence shown here is derived from an EMBL/GenBank/DDBJ whole genome shotgun (WGS) entry which is preliminary data.</text>
</comment>